<name>A0ABW0TFP9_9BACL</name>
<dbReference type="Pfam" id="PF00378">
    <property type="entry name" value="ECH_1"/>
    <property type="match status" value="1"/>
</dbReference>
<dbReference type="Proteomes" id="UP001596109">
    <property type="component" value="Unassembled WGS sequence"/>
</dbReference>
<accession>A0ABW0TFP9</accession>
<dbReference type="RefSeq" id="WP_381430058.1">
    <property type="nucleotide sequence ID" value="NZ_JBHSNO010000001.1"/>
</dbReference>
<dbReference type="CDD" id="cd06558">
    <property type="entry name" value="crotonase-like"/>
    <property type="match status" value="1"/>
</dbReference>
<keyword evidence="3" id="KW-1185">Reference proteome</keyword>
<organism evidence="2 3">
    <name type="scientific">Sporosarcina soli</name>
    <dbReference type="NCBI Taxonomy" id="334736"/>
    <lineage>
        <taxon>Bacteria</taxon>
        <taxon>Bacillati</taxon>
        <taxon>Bacillota</taxon>
        <taxon>Bacilli</taxon>
        <taxon>Bacillales</taxon>
        <taxon>Caryophanaceae</taxon>
        <taxon>Sporosarcina</taxon>
    </lineage>
</organism>
<dbReference type="InterPro" id="IPR029045">
    <property type="entry name" value="ClpP/crotonase-like_dom_sf"/>
</dbReference>
<dbReference type="SUPFAM" id="SSF52096">
    <property type="entry name" value="ClpP/crotonase"/>
    <property type="match status" value="1"/>
</dbReference>
<dbReference type="PANTHER" id="PTHR43802:SF1">
    <property type="entry name" value="IP11341P-RELATED"/>
    <property type="match status" value="1"/>
</dbReference>
<comment type="similarity">
    <text evidence="1">Belongs to the enoyl-CoA hydratase/isomerase family.</text>
</comment>
<reference evidence="3" key="1">
    <citation type="journal article" date="2019" name="Int. J. Syst. Evol. Microbiol.">
        <title>The Global Catalogue of Microorganisms (GCM) 10K type strain sequencing project: providing services to taxonomists for standard genome sequencing and annotation.</title>
        <authorList>
            <consortium name="The Broad Institute Genomics Platform"/>
            <consortium name="The Broad Institute Genome Sequencing Center for Infectious Disease"/>
            <person name="Wu L."/>
            <person name="Ma J."/>
        </authorList>
    </citation>
    <scope>NUCLEOTIDE SEQUENCE [LARGE SCALE GENOMIC DNA]</scope>
    <source>
        <strain evidence="3">CGMCC 4.1434</strain>
    </source>
</reference>
<dbReference type="EMBL" id="JBHSNO010000001">
    <property type="protein sequence ID" value="MFC5587709.1"/>
    <property type="molecule type" value="Genomic_DNA"/>
</dbReference>
<evidence type="ECO:0000313" key="3">
    <source>
        <dbReference type="Proteomes" id="UP001596109"/>
    </source>
</evidence>
<evidence type="ECO:0000313" key="2">
    <source>
        <dbReference type="EMBL" id="MFC5587709.1"/>
    </source>
</evidence>
<dbReference type="Gene3D" id="3.90.226.10">
    <property type="entry name" value="2-enoyl-CoA Hydratase, Chain A, domain 1"/>
    <property type="match status" value="1"/>
</dbReference>
<evidence type="ECO:0000256" key="1">
    <source>
        <dbReference type="ARBA" id="ARBA00005254"/>
    </source>
</evidence>
<protein>
    <submittedName>
        <fullName evidence="2">Enoyl-CoA hydratase</fullName>
    </submittedName>
</protein>
<dbReference type="NCBIfam" id="NF006140">
    <property type="entry name" value="PRK08290.1"/>
    <property type="match status" value="1"/>
</dbReference>
<dbReference type="PANTHER" id="PTHR43802">
    <property type="entry name" value="ENOYL-COA HYDRATASE"/>
    <property type="match status" value="1"/>
</dbReference>
<dbReference type="InterPro" id="IPR001753">
    <property type="entry name" value="Enoyl-CoA_hydra/iso"/>
</dbReference>
<proteinExistence type="inferred from homology"/>
<gene>
    <name evidence="2" type="ORF">ACFPRA_02140</name>
</gene>
<comment type="caution">
    <text evidence="2">The sequence shown here is derived from an EMBL/GenBank/DDBJ whole genome shotgun (WGS) entry which is preliminary data.</text>
</comment>
<sequence>MNYETILFEQLGSIARISHNRPEFRNAENKQLLEELDDAIARAGEDESIRVVILAGTGDHFSAGHDLKEGQAKRRSYSIEERWAYEEEYFFDYCIRILNFPKPTIAQVQGACIAGAFMVANMCDLMIASEDAFFSDPVVHSMAVPGVEVMIHPWVLGARKAKELLFTGDKLTAQDGLASGMINRVVTRERLEEETLTLAQRISEAPPFAIKLLKRSLNRTLDIQGLRNSLDAHFDTHLLSHFTEESKNLNKTGLEKVIQRSKSLN</sequence>